<comment type="caution">
    <text evidence="3">The sequence shown here is derived from an EMBL/GenBank/DDBJ whole genome shotgun (WGS) entry which is preliminary data.</text>
</comment>
<evidence type="ECO:0000256" key="2">
    <source>
        <dbReference type="SAM" id="Phobius"/>
    </source>
</evidence>
<keyword evidence="2" id="KW-0472">Membrane</keyword>
<keyword evidence="4" id="KW-1185">Reference proteome</keyword>
<evidence type="ECO:0000256" key="1">
    <source>
        <dbReference type="SAM" id="MobiDB-lite"/>
    </source>
</evidence>
<organism evidence="3 4">
    <name type="scientific">Planobispora rosea</name>
    <dbReference type="NCBI Taxonomy" id="35762"/>
    <lineage>
        <taxon>Bacteria</taxon>
        <taxon>Bacillati</taxon>
        <taxon>Actinomycetota</taxon>
        <taxon>Actinomycetes</taxon>
        <taxon>Streptosporangiales</taxon>
        <taxon>Streptosporangiaceae</taxon>
        <taxon>Planobispora</taxon>
    </lineage>
</organism>
<reference evidence="3" key="1">
    <citation type="submission" date="2021-01" db="EMBL/GenBank/DDBJ databases">
        <title>Whole genome shotgun sequence of Planobispora rosea NBRC 15558.</title>
        <authorList>
            <person name="Komaki H."/>
            <person name="Tamura T."/>
        </authorList>
    </citation>
    <scope>NUCLEOTIDE SEQUENCE</scope>
    <source>
        <strain evidence="3">NBRC 15558</strain>
    </source>
</reference>
<evidence type="ECO:0000313" key="3">
    <source>
        <dbReference type="EMBL" id="GIH86954.1"/>
    </source>
</evidence>
<dbReference type="RefSeq" id="WP_068927231.1">
    <property type="nucleotide sequence ID" value="NZ_BMQP01000033.1"/>
</dbReference>
<gene>
    <name evidence="3" type="ORF">Pro02_53620</name>
</gene>
<evidence type="ECO:0000313" key="4">
    <source>
        <dbReference type="Proteomes" id="UP000655044"/>
    </source>
</evidence>
<proteinExistence type="predicted"/>
<feature type="transmembrane region" description="Helical" evidence="2">
    <location>
        <begin position="6"/>
        <end position="29"/>
    </location>
</feature>
<keyword evidence="2" id="KW-1133">Transmembrane helix</keyword>
<accession>A0A8J3S532</accession>
<dbReference type="Proteomes" id="UP000655044">
    <property type="component" value="Unassembled WGS sequence"/>
</dbReference>
<feature type="region of interest" description="Disordered" evidence="1">
    <location>
        <begin position="79"/>
        <end position="101"/>
    </location>
</feature>
<protein>
    <submittedName>
        <fullName evidence="3">Uncharacterized protein</fullName>
    </submittedName>
</protein>
<name>A0A8J3S532_PLARO</name>
<keyword evidence="2" id="KW-0812">Transmembrane</keyword>
<dbReference type="AlphaFoldDB" id="A0A8J3S532"/>
<sequence>MWIAASIVAGVVLVIFVAVLTLVVISIHVEDNRSSITGRAPGATTAGARRLLGVKVDHSLCMARPRDACPLCRRLLLKEGMDDTPGRPGSAKPYPDEITGS</sequence>
<dbReference type="EMBL" id="BOOI01000052">
    <property type="protein sequence ID" value="GIH86954.1"/>
    <property type="molecule type" value="Genomic_DNA"/>
</dbReference>